<dbReference type="AlphaFoldDB" id="A0A6U4EWX0"/>
<gene>
    <name evidence="2" type="ORF">MPOL1434_LOCUS8481</name>
</gene>
<dbReference type="EMBL" id="HBEJ01014441">
    <property type="protein sequence ID" value="CAD8375422.1"/>
    <property type="molecule type" value="Transcribed_RNA"/>
</dbReference>
<feature type="compositionally biased region" description="Polar residues" evidence="1">
    <location>
        <begin position="1"/>
        <end position="12"/>
    </location>
</feature>
<evidence type="ECO:0000313" key="2">
    <source>
        <dbReference type="EMBL" id="CAD8375422.1"/>
    </source>
</evidence>
<evidence type="ECO:0000256" key="1">
    <source>
        <dbReference type="SAM" id="MobiDB-lite"/>
    </source>
</evidence>
<protein>
    <submittedName>
        <fullName evidence="2">Uncharacterized protein</fullName>
    </submittedName>
</protein>
<sequence length="181" mass="19360">MSKTAESVLSNNTSAVAPDDDDSPPSTVLVLLGPMEFETAGKADIMSIKIRTPDERGPTLEAAAKMVKEETLQAMHVILKSSSVSSLYDETIVETFFEALTPGAETTVHVLGTPDMPVQPADVNSIRVSLLMGGLRLESEGLTEGEEGGWTLTARKPKPGGDSDDEEDEEPKKEELESIAE</sequence>
<accession>A0A6U4EWX0</accession>
<feature type="region of interest" description="Disordered" evidence="1">
    <location>
        <begin position="139"/>
        <end position="181"/>
    </location>
</feature>
<organism evidence="2">
    <name type="scientific">Minutocellus polymorphus</name>
    <dbReference type="NCBI Taxonomy" id="265543"/>
    <lineage>
        <taxon>Eukaryota</taxon>
        <taxon>Sar</taxon>
        <taxon>Stramenopiles</taxon>
        <taxon>Ochrophyta</taxon>
        <taxon>Bacillariophyta</taxon>
        <taxon>Mediophyceae</taxon>
        <taxon>Cymatosirophycidae</taxon>
        <taxon>Cymatosirales</taxon>
        <taxon>Cymatosiraceae</taxon>
        <taxon>Minutocellus</taxon>
    </lineage>
</organism>
<feature type="region of interest" description="Disordered" evidence="1">
    <location>
        <begin position="1"/>
        <end position="25"/>
    </location>
</feature>
<name>A0A6U4EWX0_9STRA</name>
<proteinExistence type="predicted"/>
<reference evidence="2" key="1">
    <citation type="submission" date="2021-01" db="EMBL/GenBank/DDBJ databases">
        <authorList>
            <person name="Corre E."/>
            <person name="Pelletier E."/>
            <person name="Niang G."/>
            <person name="Scheremetjew M."/>
            <person name="Finn R."/>
            <person name="Kale V."/>
            <person name="Holt S."/>
            <person name="Cochrane G."/>
            <person name="Meng A."/>
            <person name="Brown T."/>
            <person name="Cohen L."/>
        </authorList>
    </citation>
    <scope>NUCLEOTIDE SEQUENCE</scope>
    <source>
        <strain evidence="2">CCMP3303</strain>
    </source>
</reference>
<feature type="compositionally biased region" description="Basic and acidic residues" evidence="1">
    <location>
        <begin position="170"/>
        <end position="181"/>
    </location>
</feature>